<keyword evidence="1" id="KW-0472">Membrane</keyword>
<evidence type="ECO:0000313" key="3">
    <source>
        <dbReference type="Proteomes" id="UP000580344"/>
    </source>
</evidence>
<evidence type="ECO:0000256" key="1">
    <source>
        <dbReference type="SAM" id="Phobius"/>
    </source>
</evidence>
<gene>
    <name evidence="2" type="ORF">HMH06_04890</name>
</gene>
<dbReference type="RefSeq" id="WP_171622503.1">
    <property type="nucleotide sequence ID" value="NZ_CP053698.1"/>
</dbReference>
<protein>
    <recommendedName>
        <fullName evidence="4">PH domain-containing protein</fullName>
    </recommendedName>
</protein>
<proteinExistence type="predicted"/>
<reference evidence="2 3" key="1">
    <citation type="submission" date="2020-05" db="EMBL/GenBank/DDBJ databases">
        <title>Tigecycline resistant gene in Empedobacter stercoris.</title>
        <authorList>
            <person name="Chen Y."/>
            <person name="Cheng Y."/>
            <person name="Zhou K."/>
        </authorList>
    </citation>
    <scope>NUCLEOTIDE SEQUENCE [LARGE SCALE GENOMIC DNA]</scope>
    <source>
        <strain evidence="2 3">ES202</strain>
    </source>
</reference>
<feature type="transmembrane region" description="Helical" evidence="1">
    <location>
        <begin position="44"/>
        <end position="62"/>
    </location>
</feature>
<organism evidence="2 3">
    <name type="scientific">Empedobacter stercoris</name>
    <dbReference type="NCBI Taxonomy" id="1628248"/>
    <lineage>
        <taxon>Bacteria</taxon>
        <taxon>Pseudomonadati</taxon>
        <taxon>Bacteroidota</taxon>
        <taxon>Flavobacteriia</taxon>
        <taxon>Flavobacteriales</taxon>
        <taxon>Weeksellaceae</taxon>
        <taxon>Empedobacter</taxon>
    </lineage>
</organism>
<feature type="transmembrane region" description="Helical" evidence="1">
    <location>
        <begin position="12"/>
        <end position="32"/>
    </location>
</feature>
<sequence>MNSVKVYAKQTSNWGLLFGSLLFLACSIYLFLNANQVNSPQTAKIISGVLFVPSLLLIIVSIKKLMKKQLVLLIDQKGIVYKPSDHLNYIEWGKIIEIEELKLPRQRVINIKVMEADIFIHNETQKVLQARMRFWNKMYGSVVSFDANTLDKNHFEIMNLFDEFMEQYKTSIQSKTD</sequence>
<keyword evidence="3" id="KW-1185">Reference proteome</keyword>
<evidence type="ECO:0000313" key="2">
    <source>
        <dbReference type="EMBL" id="NOJ75179.1"/>
    </source>
</evidence>
<comment type="caution">
    <text evidence="2">The sequence shown here is derived from an EMBL/GenBank/DDBJ whole genome shotgun (WGS) entry which is preliminary data.</text>
</comment>
<accession>A0ABX1WKX5</accession>
<dbReference type="EMBL" id="JABFOQ010000007">
    <property type="protein sequence ID" value="NOJ75179.1"/>
    <property type="molecule type" value="Genomic_DNA"/>
</dbReference>
<dbReference type="Proteomes" id="UP000580344">
    <property type="component" value="Unassembled WGS sequence"/>
</dbReference>
<keyword evidence="1" id="KW-1133">Transmembrane helix</keyword>
<dbReference type="NCBIfam" id="NF041635">
    <property type="entry name" value="STM3941_fam"/>
    <property type="match status" value="1"/>
</dbReference>
<keyword evidence="1" id="KW-0812">Transmembrane</keyword>
<name>A0ABX1WKX5_9FLAO</name>
<dbReference type="InterPro" id="IPR048136">
    <property type="entry name" value="STM3941-like"/>
</dbReference>
<dbReference type="PROSITE" id="PS51257">
    <property type="entry name" value="PROKAR_LIPOPROTEIN"/>
    <property type="match status" value="1"/>
</dbReference>
<evidence type="ECO:0008006" key="4">
    <source>
        <dbReference type="Google" id="ProtNLM"/>
    </source>
</evidence>